<evidence type="ECO:0000313" key="1">
    <source>
        <dbReference type="EMBL" id="KII62616.1"/>
    </source>
</evidence>
<protein>
    <submittedName>
        <fullName evidence="1">Uncharacterized protein</fullName>
    </submittedName>
</protein>
<dbReference type="EMBL" id="JWZT01004923">
    <property type="protein sequence ID" value="KII62616.1"/>
    <property type="molecule type" value="Genomic_DNA"/>
</dbReference>
<reference evidence="1 2" key="1">
    <citation type="journal article" date="2014" name="Genome Biol. Evol.">
        <title>The genome of the myxosporean Thelohanellus kitauei shows adaptations to nutrient acquisition within its fish host.</title>
        <authorList>
            <person name="Yang Y."/>
            <person name="Xiong J."/>
            <person name="Zhou Z."/>
            <person name="Huo F."/>
            <person name="Miao W."/>
            <person name="Ran C."/>
            <person name="Liu Y."/>
            <person name="Zhang J."/>
            <person name="Feng J."/>
            <person name="Wang M."/>
            <person name="Wang M."/>
            <person name="Wang L."/>
            <person name="Yao B."/>
        </authorList>
    </citation>
    <scope>NUCLEOTIDE SEQUENCE [LARGE SCALE GENOMIC DNA]</scope>
    <source>
        <strain evidence="1">Wuqing</strain>
    </source>
</reference>
<accession>A0A0C2MM02</accession>
<sequence>MCACLSKGNNKQLENPNGRKVYSRFFLNSLGNKPYPIYVGAIIKSKEVKMCDTDANTETSEVPEITSEPLHAATDKTYIVCSESSNIQQNIRQKIKVTRRSERLRLKTEAEYRGEV</sequence>
<comment type="caution">
    <text evidence="1">The sequence shown here is derived from an EMBL/GenBank/DDBJ whole genome shotgun (WGS) entry which is preliminary data.</text>
</comment>
<evidence type="ECO:0000313" key="2">
    <source>
        <dbReference type="Proteomes" id="UP000031668"/>
    </source>
</evidence>
<gene>
    <name evidence="1" type="ORF">RF11_06618</name>
</gene>
<proteinExistence type="predicted"/>
<dbReference type="Proteomes" id="UP000031668">
    <property type="component" value="Unassembled WGS sequence"/>
</dbReference>
<keyword evidence="2" id="KW-1185">Reference proteome</keyword>
<name>A0A0C2MM02_THEKT</name>
<dbReference type="AlphaFoldDB" id="A0A0C2MM02"/>
<organism evidence="1 2">
    <name type="scientific">Thelohanellus kitauei</name>
    <name type="common">Myxosporean</name>
    <dbReference type="NCBI Taxonomy" id="669202"/>
    <lineage>
        <taxon>Eukaryota</taxon>
        <taxon>Metazoa</taxon>
        <taxon>Cnidaria</taxon>
        <taxon>Myxozoa</taxon>
        <taxon>Myxosporea</taxon>
        <taxon>Bivalvulida</taxon>
        <taxon>Platysporina</taxon>
        <taxon>Myxobolidae</taxon>
        <taxon>Thelohanellus</taxon>
    </lineage>
</organism>